<feature type="compositionally biased region" description="Polar residues" evidence="1">
    <location>
        <begin position="146"/>
        <end position="164"/>
    </location>
</feature>
<feature type="region of interest" description="Disordered" evidence="1">
    <location>
        <begin position="1"/>
        <end position="65"/>
    </location>
</feature>
<feature type="compositionally biased region" description="Polar residues" evidence="1">
    <location>
        <begin position="50"/>
        <end position="64"/>
    </location>
</feature>
<evidence type="ECO:0000313" key="2">
    <source>
        <dbReference type="EMBL" id="KUI69015.1"/>
    </source>
</evidence>
<dbReference type="AlphaFoldDB" id="A0A194VYZ3"/>
<gene>
    <name evidence="2" type="ORF">VM1G_04482</name>
</gene>
<reference evidence="2" key="1">
    <citation type="submission" date="2014-12" db="EMBL/GenBank/DDBJ databases">
        <title>Genome Sequence of Valsa Canker Pathogens Uncovers a Specific Adaption of Colonization on Woody Bark.</title>
        <authorList>
            <person name="Yin Z."/>
            <person name="Liu H."/>
            <person name="Gao X."/>
            <person name="Li Z."/>
            <person name="Song N."/>
            <person name="Ke X."/>
            <person name="Dai Q."/>
            <person name="Wu Y."/>
            <person name="Sun Y."/>
            <person name="Xu J.-R."/>
            <person name="Kang Z.K."/>
            <person name="Wang L."/>
            <person name="Huang L."/>
        </authorList>
    </citation>
    <scope>NUCLEOTIDE SEQUENCE [LARGE SCALE GENOMIC DNA]</scope>
    <source>
        <strain evidence="2">03-8</strain>
    </source>
</reference>
<feature type="region of interest" description="Disordered" evidence="1">
    <location>
        <begin position="290"/>
        <end position="326"/>
    </location>
</feature>
<evidence type="ECO:0000313" key="3">
    <source>
        <dbReference type="Proteomes" id="UP000078559"/>
    </source>
</evidence>
<feature type="compositionally biased region" description="Polar residues" evidence="1">
    <location>
        <begin position="124"/>
        <end position="137"/>
    </location>
</feature>
<dbReference type="Proteomes" id="UP000078559">
    <property type="component" value="Chromosome 4"/>
</dbReference>
<dbReference type="OrthoDB" id="5325276at2759"/>
<feature type="compositionally biased region" description="Basic and acidic residues" evidence="1">
    <location>
        <begin position="290"/>
        <end position="303"/>
    </location>
</feature>
<evidence type="ECO:0000256" key="1">
    <source>
        <dbReference type="SAM" id="MobiDB-lite"/>
    </source>
</evidence>
<feature type="compositionally biased region" description="Polar residues" evidence="1">
    <location>
        <begin position="1"/>
        <end position="16"/>
    </location>
</feature>
<feature type="compositionally biased region" description="Basic and acidic residues" evidence="1">
    <location>
        <begin position="384"/>
        <end position="403"/>
    </location>
</feature>
<organism evidence="2 3">
    <name type="scientific">Cytospora mali</name>
    <name type="common">Apple Valsa canker fungus</name>
    <name type="synonym">Valsa mali</name>
    <dbReference type="NCBI Taxonomy" id="578113"/>
    <lineage>
        <taxon>Eukaryota</taxon>
        <taxon>Fungi</taxon>
        <taxon>Dikarya</taxon>
        <taxon>Ascomycota</taxon>
        <taxon>Pezizomycotina</taxon>
        <taxon>Sordariomycetes</taxon>
        <taxon>Sordariomycetidae</taxon>
        <taxon>Diaporthales</taxon>
        <taxon>Cytosporaceae</taxon>
        <taxon>Cytospora</taxon>
    </lineage>
</organism>
<feature type="region of interest" description="Disordered" evidence="1">
    <location>
        <begin position="384"/>
        <end position="448"/>
    </location>
</feature>
<dbReference type="EMBL" id="CM003101">
    <property type="protein sequence ID" value="KUI69015.1"/>
    <property type="molecule type" value="Genomic_DNA"/>
</dbReference>
<accession>A0A194VYZ3</accession>
<name>A0A194VYZ3_CYTMA</name>
<feature type="compositionally biased region" description="Low complexity" evidence="1">
    <location>
        <begin position="108"/>
        <end position="118"/>
    </location>
</feature>
<protein>
    <submittedName>
        <fullName evidence="2">Uncharacterized protein</fullName>
    </submittedName>
</protein>
<sequence>MSSIASSVASRPQSVEITPLTWPRPRNEDTPMDPRTLSDDFNGADGRPTSRFSQNHSICNSSEDQWGYHRTKSIGTLASPLEVDEQISARPSKVCDWSASEISKSESTVSSNVFSASSGRPYSRHTTCTSLDSTSHALSARKSEESLSASNGKRGTSSGWSPATTRSTAFNIDDYVSSDDDSFTTARKGTQMTAEGEEDLLFKPGYGITGVALPGLEEIAEDAVYPAISCRSNRSNSVSSDGSVAIAASPVDNRFSMARDIPTPPRHVRSDSEVEFYGTFGRCSMRDHFKESEGGTSAGDERNMPSAVEIEDYFRPPPTRTGSESGVLDEMYALSRGLTRLSALGSPNDRDVGDSDGGPVRSVAEMAKEEKAKVGIATAIRLRKEEKARRRAEGLRNSREKRPTMTFDEMGENEAIAKLKEQPGDGDEDGEPKRKRDTDDKGKDVAVR</sequence>
<feature type="region of interest" description="Disordered" evidence="1">
    <location>
        <begin position="108"/>
        <end position="164"/>
    </location>
</feature>
<keyword evidence="3" id="KW-1185">Reference proteome</keyword>
<proteinExistence type="predicted"/>
<feature type="compositionally biased region" description="Basic and acidic residues" evidence="1">
    <location>
        <begin position="431"/>
        <end position="448"/>
    </location>
</feature>